<feature type="region of interest" description="Disordered" evidence="1">
    <location>
        <begin position="1"/>
        <end position="22"/>
    </location>
</feature>
<organism evidence="2 3">
    <name type="scientific">Candidatus Bacteroides merdigallinarum</name>
    <dbReference type="NCBI Taxonomy" id="2838473"/>
    <lineage>
        <taxon>Bacteria</taxon>
        <taxon>Pseudomonadati</taxon>
        <taxon>Bacteroidota</taxon>
        <taxon>Bacteroidia</taxon>
        <taxon>Bacteroidales</taxon>
        <taxon>Bacteroidaceae</taxon>
        <taxon>Bacteroides</taxon>
    </lineage>
</organism>
<name>A0A9D2E977_9BACE</name>
<dbReference type="EMBL" id="DXBX01000055">
    <property type="protein sequence ID" value="HIZ33314.1"/>
    <property type="molecule type" value="Genomic_DNA"/>
</dbReference>
<reference evidence="2" key="1">
    <citation type="journal article" date="2021" name="PeerJ">
        <title>Extensive microbial diversity within the chicken gut microbiome revealed by metagenomics and culture.</title>
        <authorList>
            <person name="Gilroy R."/>
            <person name="Ravi A."/>
            <person name="Getino M."/>
            <person name="Pursley I."/>
            <person name="Horton D.L."/>
            <person name="Alikhan N.F."/>
            <person name="Baker D."/>
            <person name="Gharbi K."/>
            <person name="Hall N."/>
            <person name="Watson M."/>
            <person name="Adriaenssens E.M."/>
            <person name="Foster-Nyarko E."/>
            <person name="Jarju S."/>
            <person name="Secka A."/>
            <person name="Antonio M."/>
            <person name="Oren A."/>
            <person name="Chaudhuri R.R."/>
            <person name="La Ragione R."/>
            <person name="Hildebrand F."/>
            <person name="Pallen M.J."/>
        </authorList>
    </citation>
    <scope>NUCLEOTIDE SEQUENCE</scope>
    <source>
        <strain evidence="2">ChiHjej9B8-1298</strain>
    </source>
</reference>
<sequence length="50" mass="6032">MNEEPTDLEDLSEGEQTKLQNENPELFLKLHEEWRKFNLYFMGIDDAEDE</sequence>
<proteinExistence type="predicted"/>
<comment type="caution">
    <text evidence="2">The sequence shown here is derived from an EMBL/GenBank/DDBJ whole genome shotgun (WGS) entry which is preliminary data.</text>
</comment>
<dbReference type="Proteomes" id="UP000824028">
    <property type="component" value="Unassembled WGS sequence"/>
</dbReference>
<protein>
    <submittedName>
        <fullName evidence="2">Uncharacterized protein</fullName>
    </submittedName>
</protein>
<reference evidence="2" key="2">
    <citation type="submission" date="2021-04" db="EMBL/GenBank/DDBJ databases">
        <authorList>
            <person name="Gilroy R."/>
        </authorList>
    </citation>
    <scope>NUCLEOTIDE SEQUENCE</scope>
    <source>
        <strain evidence="2">ChiHjej9B8-1298</strain>
    </source>
</reference>
<dbReference type="AlphaFoldDB" id="A0A9D2E977"/>
<evidence type="ECO:0000313" key="2">
    <source>
        <dbReference type="EMBL" id="HIZ33314.1"/>
    </source>
</evidence>
<gene>
    <name evidence="2" type="ORF">H9814_07230</name>
</gene>
<feature type="compositionally biased region" description="Acidic residues" evidence="1">
    <location>
        <begin position="1"/>
        <end position="13"/>
    </location>
</feature>
<accession>A0A9D2E977</accession>
<evidence type="ECO:0000256" key="1">
    <source>
        <dbReference type="SAM" id="MobiDB-lite"/>
    </source>
</evidence>
<evidence type="ECO:0000313" key="3">
    <source>
        <dbReference type="Proteomes" id="UP000824028"/>
    </source>
</evidence>